<gene>
    <name evidence="1" type="ORF">IW256_004009</name>
</gene>
<reference evidence="1" key="1">
    <citation type="submission" date="2020-11" db="EMBL/GenBank/DDBJ databases">
        <title>Sequencing the genomes of 1000 actinobacteria strains.</title>
        <authorList>
            <person name="Klenk H.-P."/>
        </authorList>
    </citation>
    <scope>NUCLEOTIDE SEQUENCE</scope>
    <source>
        <strain evidence="1">DSM 43175</strain>
    </source>
</reference>
<comment type="caution">
    <text evidence="1">The sequence shown here is derived from an EMBL/GenBank/DDBJ whole genome shotgun (WGS) entry which is preliminary data.</text>
</comment>
<dbReference type="EMBL" id="JADOUA010000001">
    <property type="protein sequence ID" value="MBG6089896.1"/>
    <property type="molecule type" value="Genomic_DNA"/>
</dbReference>
<accession>A0A931DLQ1</accession>
<protein>
    <submittedName>
        <fullName evidence="1">Uncharacterized protein</fullName>
    </submittedName>
</protein>
<dbReference type="RefSeq" id="WP_197012437.1">
    <property type="nucleotide sequence ID" value="NZ_BAABES010000010.1"/>
</dbReference>
<organism evidence="1 2">
    <name type="scientific">Actinomadura viridis</name>
    <dbReference type="NCBI Taxonomy" id="58110"/>
    <lineage>
        <taxon>Bacteria</taxon>
        <taxon>Bacillati</taxon>
        <taxon>Actinomycetota</taxon>
        <taxon>Actinomycetes</taxon>
        <taxon>Streptosporangiales</taxon>
        <taxon>Thermomonosporaceae</taxon>
        <taxon>Actinomadura</taxon>
    </lineage>
</organism>
<evidence type="ECO:0000313" key="2">
    <source>
        <dbReference type="Proteomes" id="UP000614047"/>
    </source>
</evidence>
<name>A0A931DLQ1_9ACTN</name>
<evidence type="ECO:0000313" key="1">
    <source>
        <dbReference type="EMBL" id="MBG6089896.1"/>
    </source>
</evidence>
<keyword evidence="2" id="KW-1185">Reference proteome</keyword>
<dbReference type="Proteomes" id="UP000614047">
    <property type="component" value="Unassembled WGS sequence"/>
</dbReference>
<sequence>MTLKRPLYMQAGGGDSTFSYSALDNRDLLSGLMHQEGIVAPDVVYGALKVTQRAAGANFSVDIAPGRCAIVGDDVSNQGYYMCQSTAVENLTVPSPPGTGSRTHRVVARVKDKLHNGSWSTYEWTLEVLEDSGSGTPAVPASAISLATVSVAAGQSSVQDGNITDTRLSAALISSKYPLVGSDSTRPPAGYDSELIYRTDRTTYEMANGGSWFEIPRRNGGGAAWTTYTPALTAVTSTPALGTGALREGAYIRYGPMVTVRANIKAGTSGASGGSGVYMVSLPVAAKALSVGEHIGSAETFDASANNVRDGICRIRSATSWTAVEIVTENTLWGSSGPFAWANNDQLSITITYEAA</sequence>
<proteinExistence type="predicted"/>
<dbReference type="AlphaFoldDB" id="A0A931DLQ1"/>